<accession>A0A6A9VNP5</accession>
<reference evidence="1" key="1">
    <citation type="submission" date="2020-02" db="EMBL/GenBank/DDBJ databases">
        <title>Genome Announcements.</title>
        <authorList>
            <person name="Abdulabbas H.T."/>
            <person name="Bunyan I.A."/>
            <person name="Abdul-Lateef L.A."/>
        </authorList>
    </citation>
    <scope>NUCLEOTIDE SEQUENCE</scope>
    <source>
        <strain evidence="1">NAG1</strain>
    </source>
</reference>
<dbReference type="EMBL" id="JAAGVX010000003">
    <property type="protein sequence ID" value="NEM93439.1"/>
    <property type="molecule type" value="Genomic_DNA"/>
</dbReference>
<dbReference type="KEGG" id="vcx:VAA049_1622"/>
<dbReference type="AlphaFoldDB" id="A0A6A9VNP5"/>
<name>A0A6A9VNP5_VIBCL</name>
<comment type="caution">
    <text evidence="1">The sequence shown here is derived from an EMBL/GenBank/DDBJ whole genome shotgun (WGS) entry which is preliminary data.</text>
</comment>
<gene>
    <name evidence="1" type="ORF">G3T61_04460</name>
</gene>
<sequence length="175" mass="19519">MVIPTTFISGLSVSFPVSFSQYPASEWDATLYLRSANHAADIIAQKQENSFLFAADGMTTAEWLPGEYTAVIRVTKGQDVYQPYSERVTVLPDLVQLDTHDPRSDAEKALQAIRNTLANRATADQLKLSFGGRSLEKTPISDLLKLERRFAVMVAKEKRAKSGRGLLKITKVRMR</sequence>
<organism evidence="1">
    <name type="scientific">Vibrio cholerae</name>
    <dbReference type="NCBI Taxonomy" id="666"/>
    <lineage>
        <taxon>Bacteria</taxon>
        <taxon>Pseudomonadati</taxon>
        <taxon>Pseudomonadota</taxon>
        <taxon>Gammaproteobacteria</taxon>
        <taxon>Vibrionales</taxon>
        <taxon>Vibrionaceae</taxon>
        <taxon>Vibrio</taxon>
    </lineage>
</organism>
<dbReference type="RefSeq" id="WP_000236573.1">
    <property type="nucleotide sequence ID" value="NZ_CP010811.1"/>
</dbReference>
<protein>
    <submittedName>
        <fullName evidence="1">Uncharacterized protein</fullName>
    </submittedName>
</protein>
<proteinExistence type="predicted"/>
<evidence type="ECO:0000313" key="1">
    <source>
        <dbReference type="EMBL" id="NEM93439.1"/>
    </source>
</evidence>
<dbReference type="GeneID" id="88784703"/>